<dbReference type="Gene3D" id="3.40.50.300">
    <property type="entry name" value="P-loop containing nucleotide triphosphate hydrolases"/>
    <property type="match status" value="1"/>
</dbReference>
<dbReference type="EMBL" id="MT143700">
    <property type="protein sequence ID" value="QJA43332.1"/>
    <property type="molecule type" value="Genomic_DNA"/>
</dbReference>
<evidence type="ECO:0000313" key="1">
    <source>
        <dbReference type="EMBL" id="QJA43332.1"/>
    </source>
</evidence>
<dbReference type="InterPro" id="IPR027417">
    <property type="entry name" value="P-loop_NTPase"/>
</dbReference>
<accession>A0A6H1Z795</accession>
<keyword evidence="1" id="KW-0547">Nucleotide-binding</keyword>
<reference evidence="1" key="1">
    <citation type="submission" date="2020-03" db="EMBL/GenBank/DDBJ databases">
        <title>The deep terrestrial virosphere.</title>
        <authorList>
            <person name="Holmfeldt K."/>
            <person name="Nilsson E."/>
            <person name="Simone D."/>
            <person name="Lopez-Fernandez M."/>
            <person name="Wu X."/>
            <person name="de Brujin I."/>
            <person name="Lundin D."/>
            <person name="Andersson A."/>
            <person name="Bertilsson S."/>
            <person name="Dopson M."/>
        </authorList>
    </citation>
    <scope>NUCLEOTIDE SEQUENCE</scope>
    <source>
        <strain evidence="1">MM171A00247</strain>
        <strain evidence="2">MM171B00144</strain>
    </source>
</reference>
<protein>
    <submittedName>
        <fullName evidence="1">Putative IstB domain protein ATP-binding protein</fullName>
    </submittedName>
</protein>
<gene>
    <name evidence="1" type="ORF">MM171A00247_0046</name>
    <name evidence="2" type="ORF">MM171B00144_0050</name>
</gene>
<dbReference type="GO" id="GO:0005524">
    <property type="term" value="F:ATP binding"/>
    <property type="evidence" value="ECO:0007669"/>
    <property type="project" value="UniProtKB-KW"/>
</dbReference>
<organism evidence="1">
    <name type="scientific">viral metagenome</name>
    <dbReference type="NCBI Taxonomy" id="1070528"/>
    <lineage>
        <taxon>unclassified sequences</taxon>
        <taxon>metagenomes</taxon>
        <taxon>organismal metagenomes</taxon>
    </lineage>
</organism>
<proteinExistence type="predicted"/>
<dbReference type="SUPFAM" id="SSF52540">
    <property type="entry name" value="P-loop containing nucleoside triphosphate hydrolases"/>
    <property type="match status" value="1"/>
</dbReference>
<dbReference type="AlphaFoldDB" id="A0A6H1Z795"/>
<dbReference type="EMBL" id="MT143893">
    <property type="protein sequence ID" value="QJB05011.1"/>
    <property type="molecule type" value="Genomic_DNA"/>
</dbReference>
<name>A0A6H1Z795_9ZZZZ</name>
<keyword evidence="1" id="KW-0067">ATP-binding</keyword>
<evidence type="ECO:0000313" key="2">
    <source>
        <dbReference type="EMBL" id="QJB05011.1"/>
    </source>
</evidence>
<sequence length="194" mass="22667">MTKQCNKCIDGWIKEEGGICWCECKARKVIVEQIGEKFKDCDIANTKLLAHQDKAKVILSKPEGSYFLVGDFGRGKTHLLASQYGYLLKKYRRPAVRFWREVDLVEDWQNWEEGRYYVVSELKDKDYKHIFLDDLGRAKITERVQQEMYGLIDWIYTSQIGLSISSNFSYEKLIDKYGGATVRRIKDICEGIKI</sequence>